<dbReference type="Pfam" id="PF10225">
    <property type="entry name" value="NEMP"/>
    <property type="match status" value="1"/>
</dbReference>
<dbReference type="KEGG" id="pmua:114607394"/>
<evidence type="ECO:0000256" key="8">
    <source>
        <dbReference type="SAM" id="MobiDB-lite"/>
    </source>
</evidence>
<dbReference type="OMA" id="IWSTLQV"/>
<keyword evidence="7" id="KW-0539">Nucleus</keyword>
<feature type="transmembrane region" description="Helical" evidence="9">
    <location>
        <begin position="216"/>
        <end position="234"/>
    </location>
</feature>
<dbReference type="PANTHER" id="PTHR13598:SF3">
    <property type="entry name" value="NUCLEAR ENVELOPE INTEGRAL MEMBRANE PROTEIN 2"/>
    <property type="match status" value="1"/>
</dbReference>
<feature type="transmembrane region" description="Helical" evidence="9">
    <location>
        <begin position="12"/>
        <end position="28"/>
    </location>
</feature>
<dbReference type="Proteomes" id="UP000472272">
    <property type="component" value="Chromosome 1"/>
</dbReference>
<feature type="transmembrane region" description="Helical" evidence="9">
    <location>
        <begin position="185"/>
        <end position="204"/>
    </location>
</feature>
<feature type="transmembrane region" description="Helical" evidence="9">
    <location>
        <begin position="162"/>
        <end position="179"/>
    </location>
</feature>
<evidence type="ECO:0000256" key="3">
    <source>
        <dbReference type="ARBA" id="ARBA00022692"/>
    </source>
</evidence>
<dbReference type="AlphaFoldDB" id="A0A670HYH0"/>
<organism evidence="10 11">
    <name type="scientific">Podarcis muralis</name>
    <name type="common">Wall lizard</name>
    <name type="synonym">Lacerta muralis</name>
    <dbReference type="NCBI Taxonomy" id="64176"/>
    <lineage>
        <taxon>Eukaryota</taxon>
        <taxon>Metazoa</taxon>
        <taxon>Chordata</taxon>
        <taxon>Craniata</taxon>
        <taxon>Vertebrata</taxon>
        <taxon>Euteleostomi</taxon>
        <taxon>Lepidosauria</taxon>
        <taxon>Squamata</taxon>
        <taxon>Bifurcata</taxon>
        <taxon>Unidentata</taxon>
        <taxon>Episquamata</taxon>
        <taxon>Laterata</taxon>
        <taxon>Lacertibaenia</taxon>
        <taxon>Lacertidae</taxon>
        <taxon>Podarcis</taxon>
    </lineage>
</organism>
<dbReference type="OrthoDB" id="509138at2759"/>
<protein>
    <submittedName>
        <fullName evidence="10">Nuclear envelope integral membrane protein 2</fullName>
    </submittedName>
</protein>
<comment type="similarity">
    <text evidence="2">Belongs to the NEMP family.</text>
</comment>
<keyword evidence="6 9" id="KW-0472">Membrane</keyword>
<evidence type="ECO:0000256" key="6">
    <source>
        <dbReference type="ARBA" id="ARBA00023136"/>
    </source>
</evidence>
<reference evidence="10" key="2">
    <citation type="submission" date="2025-08" db="UniProtKB">
        <authorList>
            <consortium name="Ensembl"/>
        </authorList>
    </citation>
    <scope>IDENTIFICATION</scope>
</reference>
<keyword evidence="11" id="KW-1185">Reference proteome</keyword>
<dbReference type="CTD" id="100131211"/>
<evidence type="ECO:0000256" key="4">
    <source>
        <dbReference type="ARBA" id="ARBA00022729"/>
    </source>
</evidence>
<dbReference type="RefSeq" id="XP_028606375.1">
    <property type="nucleotide sequence ID" value="XM_028750542.1"/>
</dbReference>
<name>A0A670HYH0_PODMU</name>
<accession>A0A670HYH0</accession>
<evidence type="ECO:0000313" key="10">
    <source>
        <dbReference type="Ensembl" id="ENSPMRP00000004666.1"/>
    </source>
</evidence>
<dbReference type="PANTHER" id="PTHR13598">
    <property type="entry name" value="AT07567P-RELATED"/>
    <property type="match status" value="1"/>
</dbReference>
<evidence type="ECO:0000256" key="7">
    <source>
        <dbReference type="ARBA" id="ARBA00023242"/>
    </source>
</evidence>
<feature type="region of interest" description="Disordered" evidence="8">
    <location>
        <begin position="422"/>
        <end position="456"/>
    </location>
</feature>
<evidence type="ECO:0000313" key="11">
    <source>
        <dbReference type="Proteomes" id="UP000472272"/>
    </source>
</evidence>
<comment type="subcellular location">
    <subcellularLocation>
        <location evidence="1">Nucleus inner membrane</location>
        <topology evidence="1">Multi-pass membrane protein</topology>
        <orientation evidence="1">Nucleoplasmic side</orientation>
    </subcellularLocation>
</comment>
<evidence type="ECO:0000256" key="2">
    <source>
        <dbReference type="ARBA" id="ARBA00005748"/>
    </source>
</evidence>
<feature type="transmembrane region" description="Helical" evidence="9">
    <location>
        <begin position="240"/>
        <end position="264"/>
    </location>
</feature>
<sequence>MQLGSGATRQRLLPYLVLLPLLCALAAVRQVRSGGAPALLAEKNCRHLETMDVSRSSEPACYCYIPDGKIQLKNIWSTIQVKISSAETFEVMSIPEERNCQSSENLLAFFKCLFNNIWQSGVSNETTISASLYGEKTCFWVQPTNKAPFTVHTKLNMLDRTLFLLFLTGILLFHFAHNLSRSITFYYSAGVTFGVLATLVFFLLMLKRFIPKVSTFWILMSGCWFSSLYFLYTWKEDLKWLWHHCTLYVLGYCLIVGSISFGFCHKHGPLKSEQSMNLLMWTLQFIGLVFIYVGISIPVVAYAVIVTMPCSKILHYPLRVFGYIGRKASRLFTSGKLEVRYLTEEEYREQGEQETLKALEDLRTFCRRPDFPSWVAVVKLQSPQRFAKFVLGLPHVSPEEVATHDEQYGLGGAALEEQLFNPEAEAEPDRQAEPCEVEEDPKEEEQRQNFFSKDVL</sequence>
<evidence type="ECO:0000256" key="1">
    <source>
        <dbReference type="ARBA" id="ARBA00004575"/>
    </source>
</evidence>
<dbReference type="InterPro" id="IPR019358">
    <property type="entry name" value="NEMP_fam"/>
</dbReference>
<proteinExistence type="inferred from homology"/>
<keyword evidence="3 9" id="KW-0812">Transmembrane</keyword>
<reference evidence="10" key="3">
    <citation type="submission" date="2025-09" db="UniProtKB">
        <authorList>
            <consortium name="Ensembl"/>
        </authorList>
    </citation>
    <scope>IDENTIFICATION</scope>
</reference>
<dbReference type="GeneID" id="114607394"/>
<reference evidence="10 11" key="1">
    <citation type="journal article" date="2019" name="Proc. Natl. Acad. Sci. U.S.A.">
        <title>Regulatory changes in pterin and carotenoid genes underlie balanced color polymorphisms in the wall lizard.</title>
        <authorList>
            <person name="Andrade P."/>
            <person name="Pinho C."/>
            <person name="Perez I de Lanuza G."/>
            <person name="Afonso S."/>
            <person name="Brejcha J."/>
            <person name="Rubin C.J."/>
            <person name="Wallerman O."/>
            <person name="Pereira P."/>
            <person name="Sabatino S.J."/>
            <person name="Bellati A."/>
            <person name="Pellitteri-Rosa D."/>
            <person name="Bosakova Z."/>
            <person name="Bunikis I."/>
            <person name="Carretero M.A."/>
            <person name="Feiner N."/>
            <person name="Marsik P."/>
            <person name="Pauperio F."/>
            <person name="Salvi D."/>
            <person name="Soler L."/>
            <person name="While G.M."/>
            <person name="Uller T."/>
            <person name="Font E."/>
            <person name="Andersson L."/>
            <person name="Carneiro M."/>
        </authorList>
    </citation>
    <scope>NUCLEOTIDE SEQUENCE</scope>
</reference>
<dbReference type="GO" id="GO:0005637">
    <property type="term" value="C:nuclear inner membrane"/>
    <property type="evidence" value="ECO:0007669"/>
    <property type="project" value="UniProtKB-SubCell"/>
</dbReference>
<keyword evidence="5 9" id="KW-1133">Transmembrane helix</keyword>
<dbReference type="Ensembl" id="ENSPMRT00000004976.1">
    <property type="protein sequence ID" value="ENSPMRP00000004666.1"/>
    <property type="gene ID" value="ENSPMRG00000003196.1"/>
</dbReference>
<keyword evidence="4" id="KW-0732">Signal</keyword>
<feature type="transmembrane region" description="Helical" evidence="9">
    <location>
        <begin position="285"/>
        <end position="305"/>
    </location>
</feature>
<evidence type="ECO:0000256" key="5">
    <source>
        <dbReference type="ARBA" id="ARBA00022989"/>
    </source>
</evidence>
<dbReference type="GeneTree" id="ENSGT00390000002174"/>
<evidence type="ECO:0000256" key="9">
    <source>
        <dbReference type="SAM" id="Phobius"/>
    </source>
</evidence>
<gene>
    <name evidence="10" type="primary">NEMP2</name>
</gene>